<feature type="region of interest" description="Disordered" evidence="1">
    <location>
        <begin position="157"/>
        <end position="222"/>
    </location>
</feature>
<evidence type="ECO:0008006" key="5">
    <source>
        <dbReference type="Google" id="ProtNLM"/>
    </source>
</evidence>
<evidence type="ECO:0000313" key="3">
    <source>
        <dbReference type="EMBL" id="PWN21879.1"/>
    </source>
</evidence>
<dbReference type="AlphaFoldDB" id="A0A316U9P5"/>
<accession>A0A316U9P5</accession>
<feature type="signal peptide" evidence="2">
    <location>
        <begin position="1"/>
        <end position="27"/>
    </location>
</feature>
<sequence length="247" mass="26985">MRVLPSHWLLWGPLAAVVSLASSGTHAFSISHDSSVGTATSHGTHPPYSIDRALQTRPHLFLDTTQLSALPLESRGLEEPTFYESKNEAKSRRGKETKDSGKGKAPIDREGKRAARLERKRKGYDADSEASGDTSVSSPVSPQLGQMARYYFGGSGTAPLSSPSKIVQHADGHKARKLHREEGYTADAESKYSDGDSPSSPISRKKKDKWMNDFAHAPHRPSKTLRLGSKLARPLSPSWREIGQPFG</sequence>
<keyword evidence="2" id="KW-0732">Signal</keyword>
<evidence type="ECO:0000256" key="1">
    <source>
        <dbReference type="SAM" id="MobiDB-lite"/>
    </source>
</evidence>
<feature type="compositionally biased region" description="Polar residues" evidence="1">
    <location>
        <begin position="131"/>
        <end position="141"/>
    </location>
</feature>
<feature type="region of interest" description="Disordered" evidence="1">
    <location>
        <begin position="79"/>
        <end position="141"/>
    </location>
</feature>
<name>A0A316U9P5_9BASI</name>
<reference evidence="3 4" key="1">
    <citation type="journal article" date="2018" name="Mol. Biol. Evol.">
        <title>Broad Genomic Sampling Reveals a Smut Pathogenic Ancestry of the Fungal Clade Ustilaginomycotina.</title>
        <authorList>
            <person name="Kijpornyongpan T."/>
            <person name="Mondo S.J."/>
            <person name="Barry K."/>
            <person name="Sandor L."/>
            <person name="Lee J."/>
            <person name="Lipzen A."/>
            <person name="Pangilinan J."/>
            <person name="LaButti K."/>
            <person name="Hainaut M."/>
            <person name="Henrissat B."/>
            <person name="Grigoriev I.V."/>
            <person name="Spatafora J.W."/>
            <person name="Aime M.C."/>
        </authorList>
    </citation>
    <scope>NUCLEOTIDE SEQUENCE [LARGE SCALE GENOMIC DNA]</scope>
    <source>
        <strain evidence="3 4">MCA 4718</strain>
    </source>
</reference>
<feature type="chain" id="PRO_5016304514" description="Pal1-domain-containing protein" evidence="2">
    <location>
        <begin position="28"/>
        <end position="247"/>
    </location>
</feature>
<dbReference type="GeneID" id="37016604"/>
<keyword evidence="4" id="KW-1185">Reference proteome</keyword>
<dbReference type="RefSeq" id="XP_025349039.1">
    <property type="nucleotide sequence ID" value="XM_025494870.1"/>
</dbReference>
<feature type="compositionally biased region" description="Basic and acidic residues" evidence="1">
    <location>
        <begin position="85"/>
        <end position="117"/>
    </location>
</feature>
<feature type="compositionally biased region" description="Basic and acidic residues" evidence="1">
    <location>
        <begin position="168"/>
        <end position="194"/>
    </location>
</feature>
<gene>
    <name evidence="3" type="ORF">BCV69DRAFT_311587</name>
</gene>
<dbReference type="EMBL" id="KZ819324">
    <property type="protein sequence ID" value="PWN21879.1"/>
    <property type="molecule type" value="Genomic_DNA"/>
</dbReference>
<proteinExistence type="predicted"/>
<protein>
    <recommendedName>
        <fullName evidence="5">Pal1-domain-containing protein</fullName>
    </recommendedName>
</protein>
<evidence type="ECO:0000313" key="4">
    <source>
        <dbReference type="Proteomes" id="UP000245942"/>
    </source>
</evidence>
<evidence type="ECO:0000256" key="2">
    <source>
        <dbReference type="SAM" id="SignalP"/>
    </source>
</evidence>
<organism evidence="3 4">
    <name type="scientific">Pseudomicrostroma glucosiphilum</name>
    <dbReference type="NCBI Taxonomy" id="1684307"/>
    <lineage>
        <taxon>Eukaryota</taxon>
        <taxon>Fungi</taxon>
        <taxon>Dikarya</taxon>
        <taxon>Basidiomycota</taxon>
        <taxon>Ustilaginomycotina</taxon>
        <taxon>Exobasidiomycetes</taxon>
        <taxon>Microstromatales</taxon>
        <taxon>Microstromatales incertae sedis</taxon>
        <taxon>Pseudomicrostroma</taxon>
    </lineage>
</organism>
<dbReference type="Proteomes" id="UP000245942">
    <property type="component" value="Unassembled WGS sequence"/>
</dbReference>